<dbReference type="EMBL" id="FR872652">
    <property type="protein sequence ID" value="CCB91263.1"/>
    <property type="molecule type" value="Genomic_DNA"/>
</dbReference>
<dbReference type="AlphaFoldDB" id="F8LCP9"/>
<dbReference type="PANTHER" id="PTHR35527">
    <property type="entry name" value="CHOLOYLGLYCINE HYDROLASE"/>
    <property type="match status" value="1"/>
</dbReference>
<sequence>MKRDGGRLGPEVVVEENPLQWTSKYGSIVVTIYGLGSVDGLNEEGLGMHLLFLTATDYGPRDRSKQGVQAMLWGQYLLDNASTVEEAIELVEQIQPVMVGYAGYKSSVHLAIEDRLGDSAVIEYVEGKPRIYHGKHYQVMTNDPPYDQQLDILKTYDFSNATRETPLPGNVDPVSRFVRANYFLQTQREPKSEREAIAAILSISRNTSVPFNSPNKDPGTIYDTEYRTVLDSTNQRYFFELTTSPNLVWAELAKFDLSSNASAFVVNPDNITLSGDISKKFEEIQKNPF</sequence>
<comment type="similarity">
    <text evidence="1">Belongs to the peptidase C59 family.</text>
</comment>
<evidence type="ECO:0000259" key="3">
    <source>
        <dbReference type="Pfam" id="PF02275"/>
    </source>
</evidence>
<dbReference type="GO" id="GO:0008953">
    <property type="term" value="F:penicillin amidase activity"/>
    <property type="evidence" value="ECO:0007669"/>
    <property type="project" value="UniProtKB-EC"/>
</dbReference>
<dbReference type="CDD" id="cd01902">
    <property type="entry name" value="Ntn_CGH"/>
    <property type="match status" value="1"/>
</dbReference>
<evidence type="ECO:0000256" key="2">
    <source>
        <dbReference type="ARBA" id="ARBA00022801"/>
    </source>
</evidence>
<dbReference type="SUPFAM" id="SSF56235">
    <property type="entry name" value="N-terminal nucleophile aminohydrolases (Ntn hydrolases)"/>
    <property type="match status" value="1"/>
</dbReference>
<organism evidence="4">
    <name type="scientific">Waddlia chondrophila 2032/99</name>
    <dbReference type="NCBI Taxonomy" id="765953"/>
    <lineage>
        <taxon>Bacteria</taxon>
        <taxon>Pseudomonadati</taxon>
        <taxon>Chlamydiota</taxon>
        <taxon>Chlamydiia</taxon>
        <taxon>Parachlamydiales</taxon>
        <taxon>Waddliaceae</taxon>
        <taxon>Waddlia</taxon>
    </lineage>
</organism>
<name>F8LCP9_9BACT</name>
<protein>
    <submittedName>
        <fullName evidence="4">Penicillin acylase</fullName>
        <ecNumber evidence="4">3.5.1.11</ecNumber>
    </submittedName>
</protein>
<dbReference type="InterPro" id="IPR029055">
    <property type="entry name" value="Ntn_hydrolases_N"/>
</dbReference>
<keyword evidence="2 4" id="KW-0378">Hydrolase</keyword>
<evidence type="ECO:0000313" key="4">
    <source>
        <dbReference type="EMBL" id="CCB91263.1"/>
    </source>
</evidence>
<dbReference type="Pfam" id="PF02275">
    <property type="entry name" value="CBAH"/>
    <property type="match status" value="1"/>
</dbReference>
<dbReference type="PANTHER" id="PTHR35527:SF2">
    <property type="entry name" value="HYDROLASE"/>
    <property type="match status" value="1"/>
</dbReference>
<gene>
    <name evidence="4" type="ORF">WCH_CZ17920</name>
</gene>
<dbReference type="Gene3D" id="3.60.60.10">
    <property type="entry name" value="Penicillin V Acylase, Chain A"/>
    <property type="match status" value="1"/>
</dbReference>
<reference evidence="4" key="1">
    <citation type="submission" date="2011-05" db="EMBL/GenBank/DDBJ databases">
        <title>Unity in variety -- the pan-genome of the Chlamydiae.</title>
        <authorList>
            <person name="Collingro A."/>
            <person name="Tischler P."/>
            <person name="Weinmaier T."/>
            <person name="Penz T."/>
            <person name="Heinz E."/>
            <person name="Brunham R.C."/>
            <person name="Read T.D."/>
            <person name="Bavoil P.M."/>
            <person name="Sachse K."/>
            <person name="Kahane S."/>
            <person name="Friedman M.G."/>
            <person name="Rattei T."/>
            <person name="Myers G.S.A."/>
            <person name="Horn M."/>
        </authorList>
    </citation>
    <scope>NUCLEOTIDE SEQUENCE</scope>
    <source>
        <strain evidence="4">2032/99</strain>
    </source>
</reference>
<accession>F8LCP9</accession>
<dbReference type="EC" id="3.5.1.11" evidence="4"/>
<dbReference type="InterPro" id="IPR052193">
    <property type="entry name" value="Peptidase_C59"/>
</dbReference>
<evidence type="ECO:0000256" key="1">
    <source>
        <dbReference type="ARBA" id="ARBA00006625"/>
    </source>
</evidence>
<proteinExistence type="inferred from homology"/>
<dbReference type="InterPro" id="IPR029132">
    <property type="entry name" value="CBAH/NAAA_C"/>
</dbReference>
<feature type="domain" description="Choloylglycine hydrolase/NAAA C-terminal" evidence="3">
    <location>
        <begin position="31"/>
        <end position="260"/>
    </location>
</feature>